<protein>
    <submittedName>
        <fullName evidence="1">Uncharacterized protein</fullName>
    </submittedName>
</protein>
<proteinExistence type="predicted"/>
<evidence type="ECO:0000313" key="1">
    <source>
        <dbReference type="EMBL" id="JAE15521.1"/>
    </source>
</evidence>
<reference evidence="1" key="2">
    <citation type="journal article" date="2015" name="Data Brief">
        <title>Shoot transcriptome of the giant reed, Arundo donax.</title>
        <authorList>
            <person name="Barrero R.A."/>
            <person name="Guerrero F.D."/>
            <person name="Moolhuijzen P."/>
            <person name="Goolsby J.A."/>
            <person name="Tidwell J."/>
            <person name="Bellgard S.E."/>
            <person name="Bellgard M.I."/>
        </authorList>
    </citation>
    <scope>NUCLEOTIDE SEQUENCE</scope>
    <source>
        <tissue evidence="1">Shoot tissue taken approximately 20 cm above the soil surface</tissue>
    </source>
</reference>
<sequence>MTGNSTMGSFSFDCLSIRAYLGQGYMDQLASL</sequence>
<organism evidence="1">
    <name type="scientific">Arundo donax</name>
    <name type="common">Giant reed</name>
    <name type="synonym">Donax arundinaceus</name>
    <dbReference type="NCBI Taxonomy" id="35708"/>
    <lineage>
        <taxon>Eukaryota</taxon>
        <taxon>Viridiplantae</taxon>
        <taxon>Streptophyta</taxon>
        <taxon>Embryophyta</taxon>
        <taxon>Tracheophyta</taxon>
        <taxon>Spermatophyta</taxon>
        <taxon>Magnoliopsida</taxon>
        <taxon>Liliopsida</taxon>
        <taxon>Poales</taxon>
        <taxon>Poaceae</taxon>
        <taxon>PACMAD clade</taxon>
        <taxon>Arundinoideae</taxon>
        <taxon>Arundineae</taxon>
        <taxon>Arundo</taxon>
    </lineage>
</organism>
<dbReference type="EMBL" id="GBRH01182375">
    <property type="protein sequence ID" value="JAE15521.1"/>
    <property type="molecule type" value="Transcribed_RNA"/>
</dbReference>
<accession>A0A0A9FYZ6</accession>
<reference evidence="1" key="1">
    <citation type="submission" date="2014-09" db="EMBL/GenBank/DDBJ databases">
        <authorList>
            <person name="Magalhaes I.L.F."/>
            <person name="Oliveira U."/>
            <person name="Santos F.R."/>
            <person name="Vidigal T.H.D.A."/>
            <person name="Brescovit A.D."/>
            <person name="Santos A.J."/>
        </authorList>
    </citation>
    <scope>NUCLEOTIDE SEQUENCE</scope>
    <source>
        <tissue evidence="1">Shoot tissue taken approximately 20 cm above the soil surface</tissue>
    </source>
</reference>
<dbReference type="AlphaFoldDB" id="A0A0A9FYZ6"/>
<name>A0A0A9FYZ6_ARUDO</name>